<evidence type="ECO:0000313" key="10">
    <source>
        <dbReference type="Proteomes" id="UP001595445"/>
    </source>
</evidence>
<organism evidence="9 10">
    <name type="scientific">Tabrizicola soli</name>
    <dbReference type="NCBI Taxonomy" id="2185115"/>
    <lineage>
        <taxon>Bacteria</taxon>
        <taxon>Pseudomonadati</taxon>
        <taxon>Pseudomonadota</taxon>
        <taxon>Alphaproteobacteria</taxon>
        <taxon>Rhodobacterales</taxon>
        <taxon>Paracoccaceae</taxon>
        <taxon>Tabrizicola</taxon>
    </lineage>
</organism>
<evidence type="ECO:0000313" key="9">
    <source>
        <dbReference type="EMBL" id="MFC3087763.1"/>
    </source>
</evidence>
<keyword evidence="6 7" id="KW-0472">Membrane</keyword>
<evidence type="ECO:0000256" key="2">
    <source>
        <dbReference type="ARBA" id="ARBA00005236"/>
    </source>
</evidence>
<evidence type="ECO:0000259" key="8">
    <source>
        <dbReference type="Pfam" id="PF02687"/>
    </source>
</evidence>
<keyword evidence="5 7" id="KW-1133">Transmembrane helix</keyword>
<feature type="transmembrane region" description="Helical" evidence="7">
    <location>
        <begin position="752"/>
        <end position="770"/>
    </location>
</feature>
<feature type="transmembrane region" description="Helical" evidence="7">
    <location>
        <begin position="433"/>
        <end position="454"/>
    </location>
</feature>
<keyword evidence="3" id="KW-1003">Cell membrane</keyword>
<dbReference type="Proteomes" id="UP001595445">
    <property type="component" value="Unassembled WGS sequence"/>
</dbReference>
<feature type="transmembrane region" description="Helical" evidence="7">
    <location>
        <begin position="16"/>
        <end position="37"/>
    </location>
</feature>
<dbReference type="InterPro" id="IPR003838">
    <property type="entry name" value="ABC3_permease_C"/>
</dbReference>
<dbReference type="PANTHER" id="PTHR30489:SF0">
    <property type="entry name" value="LIPOPROTEIN-RELEASING SYSTEM TRANSMEMBRANE PROTEIN LOLE"/>
    <property type="match status" value="1"/>
</dbReference>
<keyword evidence="10" id="KW-1185">Reference proteome</keyword>
<comment type="subcellular location">
    <subcellularLocation>
        <location evidence="1">Cell membrane</location>
        <topology evidence="1">Multi-pass membrane protein</topology>
    </subcellularLocation>
</comment>
<gene>
    <name evidence="9" type="ORF">ACFOD6_17075</name>
</gene>
<dbReference type="PROSITE" id="PS51257">
    <property type="entry name" value="PROKAR_LIPOPROTEIN"/>
    <property type="match status" value="1"/>
</dbReference>
<feature type="transmembrane region" description="Helical" evidence="7">
    <location>
        <begin position="356"/>
        <end position="376"/>
    </location>
</feature>
<dbReference type="Pfam" id="PF02687">
    <property type="entry name" value="FtsX"/>
    <property type="match status" value="2"/>
</dbReference>
<feature type="transmembrane region" description="Helical" evidence="7">
    <location>
        <begin position="702"/>
        <end position="724"/>
    </location>
</feature>
<keyword evidence="4 7" id="KW-0812">Transmembrane</keyword>
<feature type="transmembrane region" description="Helical" evidence="7">
    <location>
        <begin position="269"/>
        <end position="291"/>
    </location>
</feature>
<evidence type="ECO:0000256" key="3">
    <source>
        <dbReference type="ARBA" id="ARBA00022475"/>
    </source>
</evidence>
<evidence type="ECO:0000256" key="1">
    <source>
        <dbReference type="ARBA" id="ARBA00004651"/>
    </source>
</evidence>
<proteinExistence type="inferred from homology"/>
<dbReference type="InterPro" id="IPR051447">
    <property type="entry name" value="Lipoprotein-release_system"/>
</dbReference>
<evidence type="ECO:0000256" key="7">
    <source>
        <dbReference type="SAM" id="Phobius"/>
    </source>
</evidence>
<dbReference type="EMBL" id="JBHRSM010000026">
    <property type="protein sequence ID" value="MFC3087763.1"/>
    <property type="molecule type" value="Genomic_DNA"/>
</dbReference>
<name>A0ABV7E0Q3_9RHOB</name>
<evidence type="ECO:0000256" key="6">
    <source>
        <dbReference type="ARBA" id="ARBA00023136"/>
    </source>
</evidence>
<protein>
    <submittedName>
        <fullName evidence="9">FtsX-like permease family protein</fullName>
    </submittedName>
</protein>
<comment type="similarity">
    <text evidence="2">Belongs to the ABC-4 integral membrane protein family. LolC/E subfamily.</text>
</comment>
<evidence type="ECO:0000256" key="4">
    <source>
        <dbReference type="ARBA" id="ARBA00022692"/>
    </source>
</evidence>
<reference evidence="10" key="1">
    <citation type="journal article" date="2019" name="Int. J. Syst. Evol. Microbiol.">
        <title>The Global Catalogue of Microorganisms (GCM) 10K type strain sequencing project: providing services to taxonomists for standard genome sequencing and annotation.</title>
        <authorList>
            <consortium name="The Broad Institute Genomics Platform"/>
            <consortium name="The Broad Institute Genome Sequencing Center for Infectious Disease"/>
            <person name="Wu L."/>
            <person name="Ma J."/>
        </authorList>
    </citation>
    <scope>NUCLEOTIDE SEQUENCE [LARGE SCALE GENOMIC DNA]</scope>
    <source>
        <strain evidence="10">KCTC 62102</strain>
    </source>
</reference>
<feature type="transmembrane region" description="Helical" evidence="7">
    <location>
        <begin position="312"/>
        <end position="336"/>
    </location>
</feature>
<dbReference type="PANTHER" id="PTHR30489">
    <property type="entry name" value="LIPOPROTEIN-RELEASING SYSTEM TRANSMEMBRANE PROTEIN LOLE"/>
    <property type="match status" value="1"/>
</dbReference>
<accession>A0ABV7E0Q3</accession>
<dbReference type="RefSeq" id="WP_197642148.1">
    <property type="nucleotide sequence ID" value="NZ_JAEACP010000003.1"/>
</dbReference>
<sequence>MVRALDRKLLRDLRRIWAQALAIALVLGCGIMVLVGAQATLRTLDGTLAAYYDRTRFAEVFSTLKRAPRGVLDDVALIDGVAQVEGRIATLALVQVPGMAVPATGQVISHASEGAVLNLPVLRRGRMPLPDRLDEVALSEPFAEAHGLIPGTQLRVILGGQSRELTVTGWVLSPEFVYALGPGSVMPDDRRFGILFMPEPAVAAAMDMTGAVNQISLRLMREADPRAVAIALDRLLAPYGGTGAHDRERQQSHAFMTSEMHQLSAMSTYAPPVFLLVSAFLVNMVLGRLIALERPQIGLLKAVGYSTREIAWHYLKLALLIGAIGIAAGWAAGFWMADAMIDLYAEYFRFPFVRRAANPSALVTSAALGLGVAVLGGGRTVWQSVRLPAAEAMRPPAPASFSRGVLDRALDRLALRQTSVMILRSILRWPGRAAITLFGVSASVAVLVMSYFMFDSAQLLGASVFGAANRQDLTLALSEPEGEEALLAARSLPGVVKVEPGYAIPARLVNGAAERLGAVQAHWEGATLARLVDDHGAEVALPPHGLVLPEMLARALDVGPGSWLEVELLAPPRETLRLPVTAVFAQGMGQEAHIAAPALFAALRSVPQVSQLHLSLDAAQRGALDARLGSLPAVAGLIDWVEVERQFQTLLRENLLTMVTIYTAIGMMIAVGVIYNAAQILLSERSYELATLRVLGFSRREVAYVLVGEMMMLTFVAIPLGWLAGTWLAQGLVHAVSSDIIQLPLAITRRTYALAGIAAAVAAFGSVQVVRRRLDRIDLVSALKSRE</sequence>
<feature type="transmembrane region" description="Helical" evidence="7">
    <location>
        <begin position="655"/>
        <end position="682"/>
    </location>
</feature>
<evidence type="ECO:0000256" key="5">
    <source>
        <dbReference type="ARBA" id="ARBA00022989"/>
    </source>
</evidence>
<feature type="domain" description="ABC3 transporter permease C-terminal" evidence="8">
    <location>
        <begin position="662"/>
        <end position="769"/>
    </location>
</feature>
<comment type="caution">
    <text evidence="9">The sequence shown here is derived from an EMBL/GenBank/DDBJ whole genome shotgun (WGS) entry which is preliminary data.</text>
</comment>
<feature type="domain" description="ABC3 transporter permease C-terminal" evidence="8">
    <location>
        <begin position="273"/>
        <end position="387"/>
    </location>
</feature>